<keyword evidence="7" id="KW-0804">Transcription</keyword>
<evidence type="ECO:0000313" key="12">
    <source>
        <dbReference type="EMBL" id="SMG48875.1"/>
    </source>
</evidence>
<evidence type="ECO:0000256" key="3">
    <source>
        <dbReference type="ARBA" id="ARBA00022553"/>
    </source>
</evidence>
<feature type="modified residue" description="4-aspartylphosphate" evidence="8">
    <location>
        <position position="52"/>
    </location>
</feature>
<dbReference type="PROSITE" id="PS51755">
    <property type="entry name" value="OMPR_PHOB"/>
    <property type="match status" value="1"/>
</dbReference>
<feature type="domain" description="OmpR/PhoB-type" evidence="11">
    <location>
        <begin position="125"/>
        <end position="224"/>
    </location>
</feature>
<evidence type="ECO:0000259" key="10">
    <source>
        <dbReference type="PROSITE" id="PS50110"/>
    </source>
</evidence>
<protein>
    <submittedName>
        <fullName evidence="12">Two component transcriptional regulator, winged helix family</fullName>
    </submittedName>
</protein>
<feature type="domain" description="Response regulatory" evidence="10">
    <location>
        <begin position="3"/>
        <end position="116"/>
    </location>
</feature>
<dbReference type="GO" id="GO:0000976">
    <property type="term" value="F:transcription cis-regulatory region binding"/>
    <property type="evidence" value="ECO:0007669"/>
    <property type="project" value="TreeGrafter"/>
</dbReference>
<dbReference type="InterPro" id="IPR001789">
    <property type="entry name" value="Sig_transdc_resp-reg_receiver"/>
</dbReference>
<dbReference type="OrthoDB" id="3242at2"/>
<dbReference type="InterPro" id="IPR011006">
    <property type="entry name" value="CheY-like_superfamily"/>
</dbReference>
<evidence type="ECO:0000256" key="2">
    <source>
        <dbReference type="ARBA" id="ARBA00022490"/>
    </source>
</evidence>
<dbReference type="InterPro" id="IPR036388">
    <property type="entry name" value="WH-like_DNA-bd_sf"/>
</dbReference>
<evidence type="ECO:0000256" key="8">
    <source>
        <dbReference type="PROSITE-ProRule" id="PRU00169"/>
    </source>
</evidence>
<evidence type="ECO:0000256" key="6">
    <source>
        <dbReference type="ARBA" id="ARBA00023125"/>
    </source>
</evidence>
<dbReference type="Gene3D" id="3.40.50.2300">
    <property type="match status" value="1"/>
</dbReference>
<evidence type="ECO:0000256" key="1">
    <source>
        <dbReference type="ARBA" id="ARBA00004496"/>
    </source>
</evidence>
<evidence type="ECO:0000259" key="11">
    <source>
        <dbReference type="PROSITE" id="PS51755"/>
    </source>
</evidence>
<keyword evidence="6 9" id="KW-0238">DNA-binding</keyword>
<dbReference type="InterPro" id="IPR039420">
    <property type="entry name" value="WalR-like"/>
</dbReference>
<dbReference type="EMBL" id="FXBB01000047">
    <property type="protein sequence ID" value="SMG48875.1"/>
    <property type="molecule type" value="Genomic_DNA"/>
</dbReference>
<proteinExistence type="predicted"/>
<evidence type="ECO:0000256" key="9">
    <source>
        <dbReference type="PROSITE-ProRule" id="PRU01091"/>
    </source>
</evidence>
<accession>A0A1X7L569</accession>
<evidence type="ECO:0000313" key="13">
    <source>
        <dbReference type="Proteomes" id="UP000193355"/>
    </source>
</evidence>
<feature type="DNA-binding region" description="OmpR/PhoB-type" evidence="9">
    <location>
        <begin position="125"/>
        <end position="224"/>
    </location>
</feature>
<dbReference type="PANTHER" id="PTHR48111">
    <property type="entry name" value="REGULATOR OF RPOS"/>
    <property type="match status" value="1"/>
</dbReference>
<evidence type="ECO:0000256" key="7">
    <source>
        <dbReference type="ARBA" id="ARBA00023163"/>
    </source>
</evidence>
<dbReference type="GO" id="GO:0006355">
    <property type="term" value="P:regulation of DNA-templated transcription"/>
    <property type="evidence" value="ECO:0007669"/>
    <property type="project" value="InterPro"/>
</dbReference>
<dbReference type="STRING" id="561720.SAMN06275492_14717"/>
<keyword evidence="4" id="KW-0902">Two-component regulatory system</keyword>
<dbReference type="InterPro" id="IPR001867">
    <property type="entry name" value="OmpR/PhoB-type_DNA-bd"/>
</dbReference>
<dbReference type="SMART" id="SM00448">
    <property type="entry name" value="REC"/>
    <property type="match status" value="1"/>
</dbReference>
<dbReference type="PROSITE" id="PS50110">
    <property type="entry name" value="RESPONSE_REGULATORY"/>
    <property type="match status" value="1"/>
</dbReference>
<evidence type="ECO:0000256" key="5">
    <source>
        <dbReference type="ARBA" id="ARBA00023015"/>
    </source>
</evidence>
<reference evidence="13" key="1">
    <citation type="submission" date="2017-04" db="EMBL/GenBank/DDBJ databases">
        <authorList>
            <person name="Varghese N."/>
            <person name="Submissions S."/>
        </authorList>
    </citation>
    <scope>NUCLEOTIDE SEQUENCE [LARGE SCALE GENOMIC DNA]</scope>
    <source>
        <strain evidence="13">USBA 82</strain>
    </source>
</reference>
<dbReference type="Gene3D" id="1.10.10.10">
    <property type="entry name" value="Winged helix-like DNA-binding domain superfamily/Winged helix DNA-binding domain"/>
    <property type="match status" value="1"/>
</dbReference>
<dbReference type="SMART" id="SM00862">
    <property type="entry name" value="Trans_reg_C"/>
    <property type="match status" value="1"/>
</dbReference>
<keyword evidence="3 8" id="KW-0597">Phosphoprotein</keyword>
<keyword evidence="5" id="KW-0805">Transcription regulation</keyword>
<dbReference type="InterPro" id="IPR058124">
    <property type="entry name" value="CpxR-like_REC"/>
</dbReference>
<dbReference type="Gene3D" id="6.10.250.690">
    <property type="match status" value="1"/>
</dbReference>
<keyword evidence="13" id="KW-1185">Reference proteome</keyword>
<dbReference type="FunFam" id="3.40.50.2300:FF:000001">
    <property type="entry name" value="DNA-binding response regulator PhoB"/>
    <property type="match status" value="1"/>
</dbReference>
<sequence length="227" mass="25464">MDRILVVDDDKELAELLCEYLTGEGFKVDIRHDGKSGSSEALSERFDLVVLDVMLPGQNGFDVLKEIRKTSSVPVVMLTAKGDEVDRVLGLEMGADDYLPKPFSPRELLARIRAVLRRQGGQGDKERLAVGDLEMVVPSRQVFLEGISIEMTAMEFRLLETLLRSVGRVISRDELFSKVLERSSSPFDRSLDMHISNLRKKLGAHRDGSDRIRTIRGEGYLYAAPVE</sequence>
<dbReference type="PANTHER" id="PTHR48111:SF39">
    <property type="entry name" value="TRANSCRIPTIONAL REGULATORY PROTEIN CPXR"/>
    <property type="match status" value="1"/>
</dbReference>
<dbReference type="Pfam" id="PF00486">
    <property type="entry name" value="Trans_reg_C"/>
    <property type="match status" value="1"/>
</dbReference>
<dbReference type="CDD" id="cd17623">
    <property type="entry name" value="REC_OmpR_CpxR"/>
    <property type="match status" value="1"/>
</dbReference>
<dbReference type="AlphaFoldDB" id="A0A1X7L569"/>
<dbReference type="Proteomes" id="UP000193355">
    <property type="component" value="Unassembled WGS sequence"/>
</dbReference>
<name>A0A1X7L569_9BACT</name>
<dbReference type="GO" id="GO:0032993">
    <property type="term" value="C:protein-DNA complex"/>
    <property type="evidence" value="ECO:0007669"/>
    <property type="project" value="TreeGrafter"/>
</dbReference>
<keyword evidence="2" id="KW-0963">Cytoplasm</keyword>
<dbReference type="RefSeq" id="WP_085545600.1">
    <property type="nucleotide sequence ID" value="NZ_FXBB01000047.1"/>
</dbReference>
<gene>
    <name evidence="12" type="ORF">SAMN06275492_14717</name>
</gene>
<dbReference type="GO" id="GO:0000156">
    <property type="term" value="F:phosphorelay response regulator activity"/>
    <property type="evidence" value="ECO:0007669"/>
    <property type="project" value="TreeGrafter"/>
</dbReference>
<organism evidence="12 13">
    <name type="scientific">Dethiosulfovibrio salsuginis</name>
    <dbReference type="NCBI Taxonomy" id="561720"/>
    <lineage>
        <taxon>Bacteria</taxon>
        <taxon>Thermotogati</taxon>
        <taxon>Synergistota</taxon>
        <taxon>Synergistia</taxon>
        <taxon>Synergistales</taxon>
        <taxon>Dethiosulfovibrionaceae</taxon>
        <taxon>Dethiosulfovibrio</taxon>
    </lineage>
</organism>
<evidence type="ECO:0000256" key="4">
    <source>
        <dbReference type="ARBA" id="ARBA00023012"/>
    </source>
</evidence>
<dbReference type="Pfam" id="PF00072">
    <property type="entry name" value="Response_reg"/>
    <property type="match status" value="1"/>
</dbReference>
<dbReference type="SUPFAM" id="SSF52172">
    <property type="entry name" value="CheY-like"/>
    <property type="match status" value="1"/>
</dbReference>
<dbReference type="GO" id="GO:0005829">
    <property type="term" value="C:cytosol"/>
    <property type="evidence" value="ECO:0007669"/>
    <property type="project" value="TreeGrafter"/>
</dbReference>
<dbReference type="CDD" id="cd00383">
    <property type="entry name" value="trans_reg_C"/>
    <property type="match status" value="1"/>
</dbReference>
<comment type="subcellular location">
    <subcellularLocation>
        <location evidence="1">Cytoplasm</location>
    </subcellularLocation>
</comment>